<name>A0A9P6LC91_9AGAM</name>
<accession>A0A9P6LC91</accession>
<evidence type="ECO:0000259" key="2">
    <source>
        <dbReference type="Pfam" id="PF07859"/>
    </source>
</evidence>
<dbReference type="EMBL" id="WIUZ02000001">
    <property type="protein sequence ID" value="KAF9792256.1"/>
    <property type="molecule type" value="Genomic_DNA"/>
</dbReference>
<dbReference type="GO" id="GO:0016787">
    <property type="term" value="F:hydrolase activity"/>
    <property type="evidence" value="ECO:0007669"/>
    <property type="project" value="UniProtKB-KW"/>
</dbReference>
<dbReference type="OrthoDB" id="2152029at2759"/>
<sequence>MAEPLYFRQPFRGLYILQRVLGTLALIPYWTIKYCRTSSRPRPTWTLGETVWVMVLRRMMRINEATGIMLECTDKTKEVDNGSLRETSFVWLPPVEDDLVQGIAKSKDVRPVKIPGYVWPQGTDLADSQGYVGYWIHGGAYRMGNGTEKFGAFGIPRFIKQHTRIKCGLSVDYRLSGEACHPAQLLDALAGYRYLVQGCKVSPERIVIMADCAGTHLTLMLLRYLKDESMLKAPGGIMLFSPWVDFAYEVVNGDSGHPNSSCDVLCTSGWYPQQVLPRGADQLMLSWPYFSPNRAAGKTFAGYPRTFISLGGAETFIEEVHELAEKMERNGVDVKVDVQPDAIHDFLAFPGVFPSNRAREKLKRAIVEWVKSLPDV</sequence>
<dbReference type="InterPro" id="IPR013094">
    <property type="entry name" value="AB_hydrolase_3"/>
</dbReference>
<dbReference type="SUPFAM" id="SSF53474">
    <property type="entry name" value="alpha/beta-Hydrolases"/>
    <property type="match status" value="1"/>
</dbReference>
<dbReference type="Pfam" id="PF07859">
    <property type="entry name" value="Abhydrolase_3"/>
    <property type="match status" value="1"/>
</dbReference>
<dbReference type="Proteomes" id="UP000736335">
    <property type="component" value="Unassembled WGS sequence"/>
</dbReference>
<dbReference type="PANTHER" id="PTHR48081">
    <property type="entry name" value="AB HYDROLASE SUPERFAMILY PROTEIN C4A8.06C"/>
    <property type="match status" value="1"/>
</dbReference>
<evidence type="ECO:0000313" key="3">
    <source>
        <dbReference type="EMBL" id="KAF9792256.1"/>
    </source>
</evidence>
<gene>
    <name evidence="3" type="ORF">BJ322DRAFT_27544</name>
</gene>
<evidence type="ECO:0000313" key="4">
    <source>
        <dbReference type="Proteomes" id="UP000736335"/>
    </source>
</evidence>
<dbReference type="AlphaFoldDB" id="A0A9P6LC91"/>
<organism evidence="3 4">
    <name type="scientific">Thelephora terrestris</name>
    <dbReference type="NCBI Taxonomy" id="56493"/>
    <lineage>
        <taxon>Eukaryota</taxon>
        <taxon>Fungi</taxon>
        <taxon>Dikarya</taxon>
        <taxon>Basidiomycota</taxon>
        <taxon>Agaricomycotina</taxon>
        <taxon>Agaricomycetes</taxon>
        <taxon>Thelephorales</taxon>
        <taxon>Thelephoraceae</taxon>
        <taxon>Thelephora</taxon>
    </lineage>
</organism>
<reference evidence="3" key="2">
    <citation type="submission" date="2020-11" db="EMBL/GenBank/DDBJ databases">
        <authorList>
            <consortium name="DOE Joint Genome Institute"/>
            <person name="Kuo A."/>
            <person name="Miyauchi S."/>
            <person name="Kiss E."/>
            <person name="Drula E."/>
            <person name="Kohler A."/>
            <person name="Sanchez-Garcia M."/>
            <person name="Andreopoulos B."/>
            <person name="Barry K.W."/>
            <person name="Bonito G."/>
            <person name="Buee M."/>
            <person name="Carver A."/>
            <person name="Chen C."/>
            <person name="Cichocki N."/>
            <person name="Clum A."/>
            <person name="Culley D."/>
            <person name="Crous P.W."/>
            <person name="Fauchery L."/>
            <person name="Girlanda M."/>
            <person name="Hayes R."/>
            <person name="Keri Z."/>
            <person name="Labutti K."/>
            <person name="Lipzen A."/>
            <person name="Lombard V."/>
            <person name="Magnuson J."/>
            <person name="Maillard F."/>
            <person name="Morin E."/>
            <person name="Murat C."/>
            <person name="Nolan M."/>
            <person name="Ohm R."/>
            <person name="Pangilinan J."/>
            <person name="Pereira M."/>
            <person name="Perotto S."/>
            <person name="Peter M."/>
            <person name="Riley R."/>
            <person name="Sitrit Y."/>
            <person name="Stielow B."/>
            <person name="Szollosi G."/>
            <person name="Zifcakova L."/>
            <person name="Stursova M."/>
            <person name="Spatafora J.W."/>
            <person name="Tedersoo L."/>
            <person name="Vaario L.-M."/>
            <person name="Yamada A."/>
            <person name="Yan M."/>
            <person name="Wang P."/>
            <person name="Xu J."/>
            <person name="Bruns T."/>
            <person name="Baldrian P."/>
            <person name="Vilgalys R."/>
            <person name="Henrissat B."/>
            <person name="Grigoriev I.V."/>
            <person name="Hibbett D."/>
            <person name="Nagy L.G."/>
            <person name="Martin F.M."/>
        </authorList>
    </citation>
    <scope>NUCLEOTIDE SEQUENCE</scope>
    <source>
        <strain evidence="3">UH-Tt-Lm1</strain>
    </source>
</reference>
<reference evidence="3" key="1">
    <citation type="journal article" date="2020" name="Nat. Commun.">
        <title>Large-scale genome sequencing of mycorrhizal fungi provides insights into the early evolution of symbiotic traits.</title>
        <authorList>
            <person name="Miyauchi S."/>
            <person name="Kiss E."/>
            <person name="Kuo A."/>
            <person name="Drula E."/>
            <person name="Kohler A."/>
            <person name="Sanchez-Garcia M."/>
            <person name="Morin E."/>
            <person name="Andreopoulos B."/>
            <person name="Barry K.W."/>
            <person name="Bonito G."/>
            <person name="Buee M."/>
            <person name="Carver A."/>
            <person name="Chen C."/>
            <person name="Cichocki N."/>
            <person name="Clum A."/>
            <person name="Culley D."/>
            <person name="Crous P.W."/>
            <person name="Fauchery L."/>
            <person name="Girlanda M."/>
            <person name="Hayes R.D."/>
            <person name="Keri Z."/>
            <person name="LaButti K."/>
            <person name="Lipzen A."/>
            <person name="Lombard V."/>
            <person name="Magnuson J."/>
            <person name="Maillard F."/>
            <person name="Murat C."/>
            <person name="Nolan M."/>
            <person name="Ohm R.A."/>
            <person name="Pangilinan J."/>
            <person name="Pereira M.F."/>
            <person name="Perotto S."/>
            <person name="Peter M."/>
            <person name="Pfister S."/>
            <person name="Riley R."/>
            <person name="Sitrit Y."/>
            <person name="Stielow J.B."/>
            <person name="Szollosi G."/>
            <person name="Zifcakova L."/>
            <person name="Stursova M."/>
            <person name="Spatafora J.W."/>
            <person name="Tedersoo L."/>
            <person name="Vaario L.M."/>
            <person name="Yamada A."/>
            <person name="Yan M."/>
            <person name="Wang P."/>
            <person name="Xu J."/>
            <person name="Bruns T."/>
            <person name="Baldrian P."/>
            <person name="Vilgalys R."/>
            <person name="Dunand C."/>
            <person name="Henrissat B."/>
            <person name="Grigoriev I.V."/>
            <person name="Hibbett D."/>
            <person name="Nagy L.G."/>
            <person name="Martin F.M."/>
        </authorList>
    </citation>
    <scope>NUCLEOTIDE SEQUENCE</scope>
    <source>
        <strain evidence="3">UH-Tt-Lm1</strain>
    </source>
</reference>
<dbReference type="Gene3D" id="3.40.50.1820">
    <property type="entry name" value="alpha/beta hydrolase"/>
    <property type="match status" value="1"/>
</dbReference>
<proteinExistence type="predicted"/>
<dbReference type="InterPro" id="IPR029058">
    <property type="entry name" value="AB_hydrolase_fold"/>
</dbReference>
<protein>
    <submittedName>
        <fullName evidence="3">Alpha/Beta hydrolase protein</fullName>
    </submittedName>
</protein>
<keyword evidence="1 3" id="KW-0378">Hydrolase</keyword>
<comment type="caution">
    <text evidence="3">The sequence shown here is derived from an EMBL/GenBank/DDBJ whole genome shotgun (WGS) entry which is preliminary data.</text>
</comment>
<keyword evidence="4" id="KW-1185">Reference proteome</keyword>
<feature type="domain" description="Alpha/beta hydrolase fold-3" evidence="2">
    <location>
        <begin position="135"/>
        <end position="347"/>
    </location>
</feature>
<dbReference type="PANTHER" id="PTHR48081:SF8">
    <property type="entry name" value="ALPHA_BETA HYDROLASE FOLD-3 DOMAIN-CONTAINING PROTEIN-RELATED"/>
    <property type="match status" value="1"/>
</dbReference>
<dbReference type="InterPro" id="IPR050300">
    <property type="entry name" value="GDXG_lipolytic_enzyme"/>
</dbReference>
<evidence type="ECO:0000256" key="1">
    <source>
        <dbReference type="ARBA" id="ARBA00022801"/>
    </source>
</evidence>